<keyword evidence="4" id="KW-1185">Reference proteome</keyword>
<dbReference type="EMBL" id="JALJOQ010000074">
    <property type="protein sequence ID" value="KAK9801923.1"/>
    <property type="molecule type" value="Genomic_DNA"/>
</dbReference>
<dbReference type="CDD" id="cd09917">
    <property type="entry name" value="F-box_SF"/>
    <property type="match status" value="1"/>
</dbReference>
<accession>A0AAW1P0D8</accession>
<dbReference type="Pfam" id="PF12937">
    <property type="entry name" value="F-box-like"/>
    <property type="match status" value="1"/>
</dbReference>
<dbReference type="InterPro" id="IPR001810">
    <property type="entry name" value="F-box_dom"/>
</dbReference>
<dbReference type="PANTHER" id="PTHR20932">
    <property type="entry name" value="LYSM AND PUTATIVE PEPTIDOGLYCAN-BINDING DOMAIN-CONTAINING PROTEIN"/>
    <property type="match status" value="1"/>
</dbReference>
<proteinExistence type="predicted"/>
<evidence type="ECO:0008006" key="5">
    <source>
        <dbReference type="Google" id="ProtNLM"/>
    </source>
</evidence>
<comment type="caution">
    <text evidence="3">The sequence shown here is derived from an EMBL/GenBank/DDBJ whole genome shotgun (WGS) entry which is preliminary data.</text>
</comment>
<dbReference type="Proteomes" id="UP001465755">
    <property type="component" value="Unassembled WGS sequence"/>
</dbReference>
<dbReference type="PANTHER" id="PTHR20932:SF8">
    <property type="entry name" value="LD22649P"/>
    <property type="match status" value="1"/>
</dbReference>
<feature type="domain" description="F-box" evidence="1">
    <location>
        <begin position="10"/>
        <end position="56"/>
    </location>
</feature>
<dbReference type="SUPFAM" id="SSF81383">
    <property type="entry name" value="F-box domain"/>
    <property type="match status" value="1"/>
</dbReference>
<evidence type="ECO:0000259" key="2">
    <source>
        <dbReference type="PROSITE" id="PS51782"/>
    </source>
</evidence>
<dbReference type="InterPro" id="IPR036047">
    <property type="entry name" value="F-box-like_dom_sf"/>
</dbReference>
<sequence length="240" mass="27211">MSHCEDAQLACGLDQLSRELLTLVFSKFSTADVARARAVCKTWQLVLDDSMVRRDIFLRFWGLSRLVSEPRSPAFYLEATLSHFAFKHDCQPRDSLTGIAVKYNVGVHELKRLNNLMTDFSLHARSHVHIPVCSRKQVEGRVGHFTLDPIACRHLVLLSEDENKPADAPAVVQTPADADASEEELWRDRLTSMVGRGLRISKDTARYYLNQAHGDVKTAFALYEDDVDWDVHFGSKLRVD</sequence>
<feature type="domain" description="LysM" evidence="2">
    <location>
        <begin position="86"/>
        <end position="130"/>
    </location>
</feature>
<dbReference type="InterPro" id="IPR018392">
    <property type="entry name" value="LysM"/>
</dbReference>
<dbReference type="Gene3D" id="3.10.350.10">
    <property type="entry name" value="LysM domain"/>
    <property type="match status" value="1"/>
</dbReference>
<protein>
    <recommendedName>
        <fullName evidence="5">LysM domain-containing protein</fullName>
    </recommendedName>
</protein>
<evidence type="ECO:0000313" key="3">
    <source>
        <dbReference type="EMBL" id="KAK9801923.1"/>
    </source>
</evidence>
<reference evidence="3 4" key="1">
    <citation type="journal article" date="2024" name="Nat. Commun.">
        <title>Phylogenomics reveals the evolutionary origins of lichenization in chlorophyte algae.</title>
        <authorList>
            <person name="Puginier C."/>
            <person name="Libourel C."/>
            <person name="Otte J."/>
            <person name="Skaloud P."/>
            <person name="Haon M."/>
            <person name="Grisel S."/>
            <person name="Petersen M."/>
            <person name="Berrin J.G."/>
            <person name="Delaux P.M."/>
            <person name="Dal Grande F."/>
            <person name="Keller J."/>
        </authorList>
    </citation>
    <scope>NUCLEOTIDE SEQUENCE [LARGE SCALE GENOMIC DNA]</scope>
    <source>
        <strain evidence="3 4">SAG 2036</strain>
    </source>
</reference>
<dbReference type="Pfam" id="PF01476">
    <property type="entry name" value="LysM"/>
    <property type="match status" value="1"/>
</dbReference>
<evidence type="ECO:0000259" key="1">
    <source>
        <dbReference type="PROSITE" id="PS50181"/>
    </source>
</evidence>
<dbReference type="CDD" id="cd00118">
    <property type="entry name" value="LysM"/>
    <property type="match status" value="1"/>
</dbReference>
<dbReference type="Gene3D" id="1.20.1280.50">
    <property type="match status" value="1"/>
</dbReference>
<dbReference type="AlphaFoldDB" id="A0AAW1P0D8"/>
<dbReference type="PROSITE" id="PS50181">
    <property type="entry name" value="FBOX"/>
    <property type="match status" value="1"/>
</dbReference>
<organism evidence="3 4">
    <name type="scientific">Symbiochloris irregularis</name>
    <dbReference type="NCBI Taxonomy" id="706552"/>
    <lineage>
        <taxon>Eukaryota</taxon>
        <taxon>Viridiplantae</taxon>
        <taxon>Chlorophyta</taxon>
        <taxon>core chlorophytes</taxon>
        <taxon>Trebouxiophyceae</taxon>
        <taxon>Trebouxiales</taxon>
        <taxon>Trebouxiaceae</taxon>
        <taxon>Symbiochloris</taxon>
    </lineage>
</organism>
<dbReference type="SUPFAM" id="SSF54106">
    <property type="entry name" value="LysM domain"/>
    <property type="match status" value="1"/>
</dbReference>
<evidence type="ECO:0000313" key="4">
    <source>
        <dbReference type="Proteomes" id="UP001465755"/>
    </source>
</evidence>
<dbReference type="PROSITE" id="PS51782">
    <property type="entry name" value="LYSM"/>
    <property type="match status" value="1"/>
</dbReference>
<name>A0AAW1P0D8_9CHLO</name>
<dbReference type="InterPro" id="IPR045030">
    <property type="entry name" value="LYSM1-4"/>
</dbReference>
<dbReference type="InterPro" id="IPR036779">
    <property type="entry name" value="LysM_dom_sf"/>
</dbReference>
<dbReference type="SMART" id="SM00256">
    <property type="entry name" value="FBOX"/>
    <property type="match status" value="1"/>
</dbReference>
<gene>
    <name evidence="3" type="ORF">WJX73_005208</name>
</gene>